<dbReference type="Proteomes" id="UP001596222">
    <property type="component" value="Unassembled WGS sequence"/>
</dbReference>
<sequence length="109" mass="11562">MLNALDPWVIFLTCIGVTSLIAAGVILLVVIVWGLREMARWVREMRGGPRGRHRAGGAAAEDGLDDAEPDPLAGLSLPGVCAEHGPDMHHVHADGRRTCWSCAALTGEA</sequence>
<keyword evidence="2" id="KW-0472">Membrane</keyword>
<comment type="caution">
    <text evidence="3">The sequence shown here is derived from an EMBL/GenBank/DDBJ whole genome shotgun (WGS) entry which is preliminary data.</text>
</comment>
<gene>
    <name evidence="3" type="ORF">ACFPP6_06010</name>
</gene>
<evidence type="ECO:0000313" key="4">
    <source>
        <dbReference type="Proteomes" id="UP001596222"/>
    </source>
</evidence>
<keyword evidence="4" id="KW-1185">Reference proteome</keyword>
<feature type="transmembrane region" description="Helical" evidence="2">
    <location>
        <begin position="6"/>
        <end position="35"/>
    </location>
</feature>
<dbReference type="EMBL" id="JBHSKJ010000003">
    <property type="protein sequence ID" value="MFC5144240.1"/>
    <property type="molecule type" value="Genomic_DNA"/>
</dbReference>
<protein>
    <submittedName>
        <fullName evidence="3">Uncharacterized protein</fullName>
    </submittedName>
</protein>
<proteinExistence type="predicted"/>
<feature type="region of interest" description="Disordered" evidence="1">
    <location>
        <begin position="46"/>
        <end position="71"/>
    </location>
</feature>
<accession>A0ABV9ZVN0</accession>
<evidence type="ECO:0000313" key="3">
    <source>
        <dbReference type="EMBL" id="MFC5144240.1"/>
    </source>
</evidence>
<evidence type="ECO:0000256" key="1">
    <source>
        <dbReference type="SAM" id="MobiDB-lite"/>
    </source>
</evidence>
<reference evidence="4" key="1">
    <citation type="journal article" date="2019" name="Int. J. Syst. Evol. Microbiol.">
        <title>The Global Catalogue of Microorganisms (GCM) 10K type strain sequencing project: providing services to taxonomists for standard genome sequencing and annotation.</title>
        <authorList>
            <consortium name="The Broad Institute Genomics Platform"/>
            <consortium name="The Broad Institute Genome Sequencing Center for Infectious Disease"/>
            <person name="Wu L."/>
            <person name="Ma J."/>
        </authorList>
    </citation>
    <scope>NUCLEOTIDE SEQUENCE [LARGE SCALE GENOMIC DNA]</scope>
    <source>
        <strain evidence="4">CGMCC 4.1641</strain>
    </source>
</reference>
<keyword evidence="2" id="KW-0812">Transmembrane</keyword>
<organism evidence="3 4">
    <name type="scientific">Streptomyces aureoversilis</name>
    <dbReference type="NCBI Taxonomy" id="67277"/>
    <lineage>
        <taxon>Bacteria</taxon>
        <taxon>Bacillati</taxon>
        <taxon>Actinomycetota</taxon>
        <taxon>Actinomycetes</taxon>
        <taxon>Kitasatosporales</taxon>
        <taxon>Streptomycetaceae</taxon>
        <taxon>Streptomyces</taxon>
    </lineage>
</organism>
<dbReference type="RefSeq" id="WP_382037939.1">
    <property type="nucleotide sequence ID" value="NZ_JBHSKJ010000003.1"/>
</dbReference>
<name>A0ABV9ZVN0_9ACTN</name>
<keyword evidence="2" id="KW-1133">Transmembrane helix</keyword>
<evidence type="ECO:0000256" key="2">
    <source>
        <dbReference type="SAM" id="Phobius"/>
    </source>
</evidence>